<feature type="domain" description="Dihydroorotate dehydrogenase catalytic" evidence="7">
    <location>
        <begin position="4"/>
        <end position="288"/>
    </location>
</feature>
<dbReference type="GO" id="GO:0006207">
    <property type="term" value="P:'de novo' pyrimidine nucleobase biosynthetic process"/>
    <property type="evidence" value="ECO:0007669"/>
    <property type="project" value="TreeGrafter"/>
</dbReference>
<evidence type="ECO:0000313" key="9">
    <source>
        <dbReference type="Proteomes" id="UP000324209"/>
    </source>
</evidence>
<name>A0A5C1QIJ4_9SPIO</name>
<evidence type="ECO:0000256" key="6">
    <source>
        <dbReference type="ARBA" id="ARBA00023002"/>
    </source>
</evidence>
<dbReference type="KEGG" id="ock:EXM22_04520"/>
<dbReference type="UniPathway" id="UPA00070"/>
<organism evidence="8 9">
    <name type="scientific">Oceanispirochaeta crateris</name>
    <dbReference type="NCBI Taxonomy" id="2518645"/>
    <lineage>
        <taxon>Bacteria</taxon>
        <taxon>Pseudomonadati</taxon>
        <taxon>Spirochaetota</taxon>
        <taxon>Spirochaetia</taxon>
        <taxon>Spirochaetales</taxon>
        <taxon>Spirochaetaceae</taxon>
        <taxon>Oceanispirochaeta</taxon>
    </lineage>
</organism>
<keyword evidence="6" id="KW-0560">Oxidoreductase</keyword>
<protein>
    <submittedName>
        <fullName evidence="8">Dihydroorotate dehydrogenase-like protein</fullName>
    </submittedName>
</protein>
<evidence type="ECO:0000256" key="3">
    <source>
        <dbReference type="ARBA" id="ARBA00022630"/>
    </source>
</evidence>
<dbReference type="GO" id="GO:0004152">
    <property type="term" value="F:dihydroorotate dehydrogenase activity"/>
    <property type="evidence" value="ECO:0007669"/>
    <property type="project" value="InterPro"/>
</dbReference>
<evidence type="ECO:0000256" key="1">
    <source>
        <dbReference type="ARBA" id="ARBA00001917"/>
    </source>
</evidence>
<dbReference type="GO" id="GO:0005737">
    <property type="term" value="C:cytoplasm"/>
    <property type="evidence" value="ECO:0007669"/>
    <property type="project" value="InterPro"/>
</dbReference>
<dbReference type="PIRSF" id="PIRSF000164">
    <property type="entry name" value="DHO_oxidase"/>
    <property type="match status" value="1"/>
</dbReference>
<evidence type="ECO:0000259" key="7">
    <source>
        <dbReference type="Pfam" id="PF01180"/>
    </source>
</evidence>
<keyword evidence="9" id="KW-1185">Reference proteome</keyword>
<dbReference type="OrthoDB" id="9794954at2"/>
<evidence type="ECO:0000313" key="8">
    <source>
        <dbReference type="EMBL" id="QEN07287.1"/>
    </source>
</evidence>
<evidence type="ECO:0000256" key="2">
    <source>
        <dbReference type="ARBA" id="ARBA00004725"/>
    </source>
</evidence>
<accession>A0A5C1QIJ4</accession>
<dbReference type="InterPro" id="IPR005720">
    <property type="entry name" value="Dihydroorotate_DH_cat"/>
</dbReference>
<keyword evidence="4" id="KW-0288">FMN</keyword>
<dbReference type="Pfam" id="PF01180">
    <property type="entry name" value="DHO_dh"/>
    <property type="match status" value="1"/>
</dbReference>
<dbReference type="RefSeq" id="WP_149485369.1">
    <property type="nucleotide sequence ID" value="NZ_CP036150.1"/>
</dbReference>
<reference evidence="8 9" key="1">
    <citation type="submission" date="2019-02" db="EMBL/GenBank/DDBJ databases">
        <title>Complete Genome Sequence and Methylome Analysis of free living Spirochaetas.</title>
        <authorList>
            <person name="Fomenkov A."/>
            <person name="Dubinina G."/>
            <person name="Leshcheva N."/>
            <person name="Mikheeva N."/>
            <person name="Grabovich M."/>
            <person name="Vincze T."/>
            <person name="Roberts R.J."/>
        </authorList>
    </citation>
    <scope>NUCLEOTIDE SEQUENCE [LARGE SCALE GENOMIC DNA]</scope>
    <source>
        <strain evidence="8 9">K2</strain>
    </source>
</reference>
<dbReference type="EMBL" id="CP036150">
    <property type="protein sequence ID" value="QEN07287.1"/>
    <property type="molecule type" value="Genomic_DNA"/>
</dbReference>
<gene>
    <name evidence="8" type="ORF">EXM22_04520</name>
</gene>
<evidence type="ECO:0000256" key="4">
    <source>
        <dbReference type="ARBA" id="ARBA00022643"/>
    </source>
</evidence>
<comment type="cofactor">
    <cofactor evidence="1">
        <name>FMN</name>
        <dbReference type="ChEBI" id="CHEBI:58210"/>
    </cofactor>
</comment>
<evidence type="ECO:0000256" key="5">
    <source>
        <dbReference type="ARBA" id="ARBA00022975"/>
    </source>
</evidence>
<comment type="pathway">
    <text evidence="2">Pyrimidine metabolism; UMP biosynthesis via de novo pathway.</text>
</comment>
<dbReference type="GO" id="GO:0044205">
    <property type="term" value="P:'de novo' UMP biosynthetic process"/>
    <property type="evidence" value="ECO:0007669"/>
    <property type="project" value="UniProtKB-UniPathway"/>
</dbReference>
<keyword evidence="3" id="KW-0285">Flavoprotein</keyword>
<dbReference type="PANTHER" id="PTHR48109">
    <property type="entry name" value="DIHYDROOROTATE DEHYDROGENASE (QUINONE), MITOCHONDRIAL-RELATED"/>
    <property type="match status" value="1"/>
</dbReference>
<dbReference type="PANTHER" id="PTHR48109:SF3">
    <property type="entry name" value="SLL0744 PROTEIN"/>
    <property type="match status" value="1"/>
</dbReference>
<dbReference type="AlphaFoldDB" id="A0A5C1QIJ4"/>
<proteinExistence type="predicted"/>
<sequence>MADLRTTYMGLELKNPFIVSSSGLTDSVEKVIKAEQAGAGAVVLKSLFEEDIASAVSKDGSLETYATHPEAMEYIHQLGMLQQPDAYLDLVEQSVKAVNIPVIASLNCYSDEWWLDYAQRIEKMGAHGLELNTALVPVSVKDTSEEVEKKIISIVKKAVKAVNIPVSVKIGSFFSSLPGIVSKIEQAGASAVVLFNRFYRPDIDIEKIEFKNGNPLSTEDEYATVLRWTGILSDLVDCDFSATTGIHTSDSAIKLILAGANTVQVCSALYKNGISFLSQMIEETEKWMDRKEYEKVSDFFSLLSMKDDKEGQYYQRLQYVKALKGLK</sequence>
<dbReference type="InterPro" id="IPR012135">
    <property type="entry name" value="Dihydroorotate_DH_1_2"/>
</dbReference>
<keyword evidence="5" id="KW-0665">Pyrimidine biosynthesis</keyword>
<dbReference type="Gene3D" id="3.20.20.70">
    <property type="entry name" value="Aldolase class I"/>
    <property type="match status" value="1"/>
</dbReference>
<dbReference type="InterPro" id="IPR013785">
    <property type="entry name" value="Aldolase_TIM"/>
</dbReference>
<dbReference type="Proteomes" id="UP000324209">
    <property type="component" value="Chromosome"/>
</dbReference>
<dbReference type="NCBIfam" id="NF005741">
    <property type="entry name" value="PRK07565.1"/>
    <property type="match status" value="1"/>
</dbReference>
<dbReference type="SUPFAM" id="SSF51395">
    <property type="entry name" value="FMN-linked oxidoreductases"/>
    <property type="match status" value="1"/>
</dbReference>
<dbReference type="InterPro" id="IPR050074">
    <property type="entry name" value="DHO_dehydrogenase"/>
</dbReference>